<dbReference type="Gene3D" id="3.30.70.270">
    <property type="match status" value="1"/>
</dbReference>
<dbReference type="InterPro" id="IPR050706">
    <property type="entry name" value="Cyclic-di-GMP_PDE-like"/>
</dbReference>
<dbReference type="SUPFAM" id="SSF141868">
    <property type="entry name" value="EAL domain-like"/>
    <property type="match status" value="1"/>
</dbReference>
<dbReference type="InterPro" id="IPR029016">
    <property type="entry name" value="GAF-like_dom_sf"/>
</dbReference>
<dbReference type="RefSeq" id="WP_353113348.1">
    <property type="nucleotide sequence ID" value="NZ_APND01000006.1"/>
</dbReference>
<keyword evidence="3" id="KW-1185">Reference proteome</keyword>
<dbReference type="InterPro" id="IPR000160">
    <property type="entry name" value="GGDEF_dom"/>
</dbReference>
<name>A0ABV2B4H6_9GAMM</name>
<evidence type="ECO:0000313" key="3">
    <source>
        <dbReference type="Proteomes" id="UP001460888"/>
    </source>
</evidence>
<dbReference type="PROSITE" id="PS50883">
    <property type="entry name" value="EAL"/>
    <property type="match status" value="1"/>
</dbReference>
<protein>
    <submittedName>
        <fullName evidence="2">Diguanylate cyclase/phosphodiesterase (GGDEF and EAL domains)</fullName>
    </submittedName>
</protein>
<comment type="caution">
    <text evidence="2">The sequence shown here is derived from an EMBL/GenBank/DDBJ whole genome shotgun (WGS) entry which is preliminary data.</text>
</comment>
<dbReference type="InterPro" id="IPR003018">
    <property type="entry name" value="GAF"/>
</dbReference>
<sequence>MMKSLRIPTNEDERLEALRRSDLLNLPRDAIFDRISQLAARLLDMPIASVTLIDESKQWFKSAVGVDIEQVPRDASFCTHAIHADVDTVAHDTTQDARFATNPFVAGEPHVRFYAGAPLRSAEGYSLGTLCVLDTKPRHDFQDAELKTLHELADILSSWIKLRDSAGYLDASTGVFTRRRMIEQIARELKQADKQPSAAVRLVGIADVALPKQMHDLSQVMGHEQTEKFVIECIDRLSSAIGIEHDLYRIGLYRFGFFLSGSIGAGVQRKLNALVKKLHEPFDSGVGVLLAPSATLGVTAITARSSETAEEVLRQASVAADDAWGSSRYWAFYEPQSDALRARKLRLLTDLPDALAGSEQLYLVYQPKIDLATGACVGVEALLRWEHPTLGPVSPIELIDAAEKTALMRPLTNWVIDAALSQRIAWQEQGLTLQIAVNLSAYDLADDNIVNRVCQGLEKHGLPGESLELEFTESTLIRDLDAVIPKLEQLHAFGVSTAIDDFGTGYCNLSYLLKLNVSKIKIDRRFVQALEEHSRGKTLIRAIIRLAQDLDYRIVVEGVENESTVGQLIEWGCEQAQGYLFSKPLRADALSAWVAARGVAN</sequence>
<dbReference type="PANTHER" id="PTHR33121:SF19">
    <property type="entry name" value="CYCLIC DI-GMP PHOSPHODIESTERASE PA2567"/>
    <property type="match status" value="1"/>
</dbReference>
<dbReference type="EMBL" id="APND01000006">
    <property type="protein sequence ID" value="MES1930794.1"/>
    <property type="molecule type" value="Genomic_DNA"/>
</dbReference>
<reference evidence="2 3" key="1">
    <citation type="submission" date="2013-03" db="EMBL/GenBank/DDBJ databases">
        <title>Salinisphaera dokdonensis CL-ES53 Genome Sequencing.</title>
        <authorList>
            <person name="Li C."/>
            <person name="Lai Q."/>
            <person name="Shao Z."/>
        </authorList>
    </citation>
    <scope>NUCLEOTIDE SEQUENCE [LARGE SCALE GENOMIC DNA]</scope>
    <source>
        <strain evidence="2 3">CL-ES53</strain>
    </source>
</reference>
<dbReference type="Proteomes" id="UP001460888">
    <property type="component" value="Unassembled WGS sequence"/>
</dbReference>
<proteinExistence type="predicted"/>
<evidence type="ECO:0000259" key="1">
    <source>
        <dbReference type="PROSITE" id="PS50883"/>
    </source>
</evidence>
<dbReference type="InterPro" id="IPR043128">
    <property type="entry name" value="Rev_trsase/Diguanyl_cyclase"/>
</dbReference>
<dbReference type="SMART" id="SM00052">
    <property type="entry name" value="EAL"/>
    <property type="match status" value="1"/>
</dbReference>
<dbReference type="InterPro" id="IPR001633">
    <property type="entry name" value="EAL_dom"/>
</dbReference>
<gene>
    <name evidence="2" type="ORF">SADO_16163</name>
</gene>
<dbReference type="Pfam" id="PF00990">
    <property type="entry name" value="GGDEF"/>
    <property type="match status" value="1"/>
</dbReference>
<dbReference type="SMART" id="SM00065">
    <property type="entry name" value="GAF"/>
    <property type="match status" value="1"/>
</dbReference>
<accession>A0ABV2B4H6</accession>
<dbReference type="SUPFAM" id="SSF55073">
    <property type="entry name" value="Nucleotide cyclase"/>
    <property type="match status" value="1"/>
</dbReference>
<dbReference type="SUPFAM" id="SSF55781">
    <property type="entry name" value="GAF domain-like"/>
    <property type="match status" value="1"/>
</dbReference>
<dbReference type="Gene3D" id="3.30.450.40">
    <property type="match status" value="1"/>
</dbReference>
<evidence type="ECO:0000313" key="2">
    <source>
        <dbReference type="EMBL" id="MES1930794.1"/>
    </source>
</evidence>
<dbReference type="Gene3D" id="3.20.20.450">
    <property type="entry name" value="EAL domain"/>
    <property type="match status" value="1"/>
</dbReference>
<dbReference type="SMART" id="SM00267">
    <property type="entry name" value="GGDEF"/>
    <property type="match status" value="1"/>
</dbReference>
<feature type="domain" description="EAL" evidence="1">
    <location>
        <begin position="344"/>
        <end position="598"/>
    </location>
</feature>
<dbReference type="InterPro" id="IPR035919">
    <property type="entry name" value="EAL_sf"/>
</dbReference>
<dbReference type="Pfam" id="PF00563">
    <property type="entry name" value="EAL"/>
    <property type="match status" value="1"/>
</dbReference>
<organism evidence="2 3">
    <name type="scientific">Salinisphaera dokdonensis CL-ES53</name>
    <dbReference type="NCBI Taxonomy" id="1304272"/>
    <lineage>
        <taxon>Bacteria</taxon>
        <taxon>Pseudomonadati</taxon>
        <taxon>Pseudomonadota</taxon>
        <taxon>Gammaproteobacteria</taxon>
        <taxon>Salinisphaerales</taxon>
        <taxon>Salinisphaeraceae</taxon>
        <taxon>Salinisphaera</taxon>
    </lineage>
</organism>
<dbReference type="Pfam" id="PF01590">
    <property type="entry name" value="GAF"/>
    <property type="match status" value="1"/>
</dbReference>
<dbReference type="PANTHER" id="PTHR33121">
    <property type="entry name" value="CYCLIC DI-GMP PHOSPHODIESTERASE PDEF"/>
    <property type="match status" value="1"/>
</dbReference>
<dbReference type="CDD" id="cd01948">
    <property type="entry name" value="EAL"/>
    <property type="match status" value="1"/>
</dbReference>
<dbReference type="InterPro" id="IPR029787">
    <property type="entry name" value="Nucleotide_cyclase"/>
</dbReference>